<dbReference type="AlphaFoldDB" id="M8CLX5"/>
<dbReference type="EMBL" id="AMYG01000055">
    <property type="protein sequence ID" value="EMT38215.1"/>
    <property type="molecule type" value="Genomic_DNA"/>
</dbReference>
<dbReference type="Proteomes" id="UP000013242">
    <property type="component" value="Unassembled WGS sequence"/>
</dbReference>
<gene>
    <name evidence="1" type="ORF">TthWC1_2281</name>
</gene>
<dbReference type="RefSeq" id="WP_004403761.1">
    <property type="nucleotide sequence ID" value="NZ_KB731303.1"/>
</dbReference>
<dbReference type="InterPro" id="IPR046053">
    <property type="entry name" value="DUF6011"/>
</dbReference>
<name>M8CLX5_THETY</name>
<evidence type="ECO:0000313" key="1">
    <source>
        <dbReference type="EMBL" id="EMT38215.1"/>
    </source>
</evidence>
<keyword evidence="2" id="KW-1185">Reference proteome</keyword>
<accession>M8CLX5</accession>
<organism evidence="1 2">
    <name type="scientific">Thermoanaerobacter thermohydrosulfuricus WC1</name>
    <dbReference type="NCBI Taxonomy" id="1198630"/>
    <lineage>
        <taxon>Bacteria</taxon>
        <taxon>Bacillati</taxon>
        <taxon>Bacillota</taxon>
        <taxon>Clostridia</taxon>
        <taxon>Thermoanaerobacterales</taxon>
        <taxon>Thermoanaerobacteraceae</taxon>
        <taxon>Thermoanaerobacter</taxon>
    </lineage>
</organism>
<evidence type="ECO:0000313" key="2">
    <source>
        <dbReference type="Proteomes" id="UP000013242"/>
    </source>
</evidence>
<sequence>MQRCARCNRPLSNPHSIARSLGPVCYRKSGGGAFDNDLNASEKEWARREEILKSGAEIDFGVHWQYPLSDGIIAHMRISVRYSNGVFEAYAQIYDPRKYFSCAFTSDEQIIIARSENLKEVYKEAIAAGPTYSAMAYREERNRKKKRTEK</sequence>
<dbReference type="HOGENOM" id="CLU_1739660_0_0_9"/>
<reference evidence="1 2" key="1">
    <citation type="journal article" date="2013" name="PLoS ONE">
        <title>Genomic Evaluation of Thermoanaerobacter spp. for the Construction of Designer Co-Cultures to Improve Lignocellulosic Biofuel Production.</title>
        <authorList>
            <person name="Verbeke T.J."/>
            <person name="Zhang X."/>
            <person name="Henrissat B."/>
            <person name="Spicer V."/>
            <person name="Rydzak T."/>
            <person name="Krokhin O.V."/>
            <person name="Fristensky B."/>
            <person name="Levin D.B."/>
            <person name="Sparling R."/>
        </authorList>
    </citation>
    <scope>NUCLEOTIDE SEQUENCE [LARGE SCALE GENOMIC DNA]</scope>
    <source>
        <strain evidence="1 2">WC1</strain>
    </source>
</reference>
<protein>
    <submittedName>
        <fullName evidence="1">Uncharacterized protein</fullName>
    </submittedName>
</protein>
<comment type="caution">
    <text evidence="1">The sequence shown here is derived from an EMBL/GenBank/DDBJ whole genome shotgun (WGS) entry which is preliminary data.</text>
</comment>
<dbReference type="PATRIC" id="fig|1198630.3.peg.2286"/>
<dbReference type="Pfam" id="PF19474">
    <property type="entry name" value="DUF6011"/>
    <property type="match status" value="1"/>
</dbReference>
<proteinExistence type="predicted"/>